<dbReference type="Pfam" id="PF03734">
    <property type="entry name" value="YkuD"/>
    <property type="match status" value="1"/>
</dbReference>
<feature type="active site" description="Proton donor/acceptor" evidence="1">
    <location>
        <position position="109"/>
    </location>
</feature>
<dbReference type="PROSITE" id="PS52029">
    <property type="entry name" value="LD_TPASE"/>
    <property type="match status" value="1"/>
</dbReference>
<protein>
    <recommendedName>
        <fullName evidence="2">L,D-TPase catalytic domain-containing protein</fullName>
    </recommendedName>
</protein>
<dbReference type="GO" id="GO:0016740">
    <property type="term" value="F:transferase activity"/>
    <property type="evidence" value="ECO:0007669"/>
    <property type="project" value="InterPro"/>
</dbReference>
<reference evidence="3 4" key="1">
    <citation type="submission" date="2018-08" db="EMBL/GenBank/DDBJ databases">
        <title>Bacillus chawlae sp. nov., Bacillus glennii sp. nov., and Bacillus saganii sp. nov. Isolated from the Vehicle Assembly Building at Kennedy Space Center where the Viking Spacecraft were Assembled.</title>
        <authorList>
            <person name="Seuylemezian A."/>
            <person name="Vaishampayan P."/>
        </authorList>
    </citation>
    <scope>NUCLEOTIDE SEQUENCE [LARGE SCALE GENOMIC DNA]</scope>
    <source>
        <strain evidence="3 4">V44-8</strain>
    </source>
</reference>
<evidence type="ECO:0000256" key="1">
    <source>
        <dbReference type="PROSITE-ProRule" id="PRU01373"/>
    </source>
</evidence>
<evidence type="ECO:0000313" key="4">
    <source>
        <dbReference type="Proteomes" id="UP000262939"/>
    </source>
</evidence>
<evidence type="ECO:0000259" key="2">
    <source>
        <dbReference type="PROSITE" id="PS52029"/>
    </source>
</evidence>
<accession>A0A372LDI5</accession>
<keyword evidence="1" id="KW-0573">Peptidoglycan synthesis</keyword>
<feature type="active site" description="Nucleophile" evidence="1">
    <location>
        <position position="121"/>
    </location>
</feature>
<dbReference type="AlphaFoldDB" id="A0A372LDI5"/>
<feature type="domain" description="L,D-TPase catalytic" evidence="2">
    <location>
        <begin position="1"/>
        <end position="146"/>
    </location>
</feature>
<dbReference type="Proteomes" id="UP000262939">
    <property type="component" value="Unassembled WGS sequence"/>
</dbReference>
<dbReference type="OrthoDB" id="186490at2"/>
<sequence>MKGVIGYNGFAVSKKEGDGKSPMGIYSFGTAFGTVTKPSGMAWTYRKSTTNDYWIDAPSSKYYNKWYTSARKPAVSHEKMYQPLYKYGAVINYNTSSIVKGKGSAIFLHIWRGSNSATAGCVATEEKNVVRILKWLNPKSDPRIVMGTVDYVKKMK</sequence>
<dbReference type="EMBL" id="QVTD01000005">
    <property type="protein sequence ID" value="RFU64001.1"/>
    <property type="molecule type" value="Genomic_DNA"/>
</dbReference>
<comment type="pathway">
    <text evidence="1">Cell wall biogenesis; peptidoglycan biosynthesis.</text>
</comment>
<organism evidence="3 4">
    <name type="scientific">Peribacillus glennii</name>
    <dbReference type="NCBI Taxonomy" id="2303991"/>
    <lineage>
        <taxon>Bacteria</taxon>
        <taxon>Bacillati</taxon>
        <taxon>Bacillota</taxon>
        <taxon>Bacilli</taxon>
        <taxon>Bacillales</taxon>
        <taxon>Bacillaceae</taxon>
        <taxon>Peribacillus</taxon>
    </lineage>
</organism>
<evidence type="ECO:0000313" key="3">
    <source>
        <dbReference type="EMBL" id="RFU64001.1"/>
    </source>
</evidence>
<dbReference type="PANTHER" id="PTHR38589">
    <property type="entry name" value="BLR0621 PROTEIN"/>
    <property type="match status" value="1"/>
</dbReference>
<proteinExistence type="predicted"/>
<comment type="caution">
    <text evidence="3">The sequence shown here is derived from an EMBL/GenBank/DDBJ whole genome shotgun (WGS) entry which is preliminary data.</text>
</comment>
<keyword evidence="1" id="KW-0133">Cell shape</keyword>
<keyword evidence="1" id="KW-0961">Cell wall biogenesis/degradation</keyword>
<dbReference type="GO" id="GO:0009252">
    <property type="term" value="P:peptidoglycan biosynthetic process"/>
    <property type="evidence" value="ECO:0007669"/>
    <property type="project" value="UniProtKB-KW"/>
</dbReference>
<dbReference type="InterPro" id="IPR005490">
    <property type="entry name" value="LD_TPept_cat_dom"/>
</dbReference>
<dbReference type="GO" id="GO:0008360">
    <property type="term" value="P:regulation of cell shape"/>
    <property type="evidence" value="ECO:0007669"/>
    <property type="project" value="UniProtKB-UniRule"/>
</dbReference>
<dbReference type="GO" id="GO:0071555">
    <property type="term" value="P:cell wall organization"/>
    <property type="evidence" value="ECO:0007669"/>
    <property type="project" value="UniProtKB-UniRule"/>
</dbReference>
<name>A0A372LDI5_9BACI</name>
<keyword evidence="4" id="KW-1185">Reference proteome</keyword>
<gene>
    <name evidence="3" type="ORF">D0466_09970</name>
</gene>
<dbReference type="PANTHER" id="PTHR38589:SF1">
    <property type="entry name" value="BLR0621 PROTEIN"/>
    <property type="match status" value="1"/>
</dbReference>